<comment type="function">
    <text evidence="7">Converts the prephenate produced from the shikimate-chorismate pathway into phenylalanine.</text>
</comment>
<evidence type="ECO:0000256" key="2">
    <source>
        <dbReference type="ARBA" id="ARBA00013259"/>
    </source>
</evidence>
<dbReference type="InterPro" id="IPR002912">
    <property type="entry name" value="ACT_dom"/>
</dbReference>
<dbReference type="SUPFAM" id="SSF53850">
    <property type="entry name" value="Periplasmic binding protein-like II"/>
    <property type="match status" value="1"/>
</dbReference>
<comment type="catalytic activity">
    <reaction evidence="7">
        <text>L-arogenate + H(+) = L-phenylalanine + CO2 + H2O</text>
        <dbReference type="Rhea" id="RHEA:12536"/>
        <dbReference type="ChEBI" id="CHEBI:15377"/>
        <dbReference type="ChEBI" id="CHEBI:15378"/>
        <dbReference type="ChEBI" id="CHEBI:16526"/>
        <dbReference type="ChEBI" id="CHEBI:58095"/>
        <dbReference type="ChEBI" id="CHEBI:58180"/>
        <dbReference type="EC" id="4.2.1.91"/>
    </reaction>
</comment>
<comment type="caution">
    <text evidence="10">The sequence shown here is derived from an EMBL/GenBank/DDBJ whole genome shotgun (WGS) entry which is preliminary data.</text>
</comment>
<gene>
    <name evidence="10" type="ORF">DUNSADRAFT_7513</name>
</gene>
<protein>
    <recommendedName>
        <fullName evidence="2 7">Arogenate dehydratase</fullName>
        <ecNumber evidence="2 7">4.2.1.91</ecNumber>
    </recommendedName>
</protein>
<keyword evidence="6 7" id="KW-0456">Lyase</keyword>
<keyword evidence="7" id="KW-0934">Plastid</keyword>
<dbReference type="PANTHER" id="PTHR21022">
    <property type="entry name" value="PREPHENATE DEHYDRATASE P PROTEIN"/>
    <property type="match status" value="1"/>
</dbReference>
<keyword evidence="7" id="KW-0809">Transit peptide</keyword>
<evidence type="ECO:0000256" key="7">
    <source>
        <dbReference type="RuleBase" id="RU363004"/>
    </source>
</evidence>
<keyword evidence="11" id="KW-1185">Reference proteome</keyword>
<dbReference type="EMBL" id="MU072167">
    <property type="protein sequence ID" value="KAF5825698.1"/>
    <property type="molecule type" value="Genomic_DNA"/>
</dbReference>
<comment type="subcellular location">
    <subcellularLocation>
        <location evidence="7">Plastid</location>
        <location evidence="7">Chloroplast stroma</location>
    </subcellularLocation>
</comment>
<accession>A0ABQ7FU05</accession>
<sequence>MPSALMHAVPSMSLRPPAGPYSVQQLPTLARRGEGLALAQCDSYLRSLGVVKEAVDDTAGAAQIVARQQLADVGAICSRRAAELYGLAVMAEGVQDVKDNITRFIVLSRDPLVTSEADHRIFKTSVVFSLGEGPGQLFKALSVFALRDIDMTKIESRPLRTNPLVVLR</sequence>
<dbReference type="CDD" id="cd04905">
    <property type="entry name" value="ACT_CM-PDT"/>
    <property type="match status" value="1"/>
</dbReference>
<dbReference type="PROSITE" id="PS51671">
    <property type="entry name" value="ACT"/>
    <property type="match status" value="1"/>
</dbReference>
<evidence type="ECO:0000259" key="9">
    <source>
        <dbReference type="PROSITE" id="PS51671"/>
    </source>
</evidence>
<feature type="non-terminal residue" evidence="10">
    <location>
        <position position="168"/>
    </location>
</feature>
<dbReference type="SUPFAM" id="SSF55021">
    <property type="entry name" value="ACT-like"/>
    <property type="match status" value="1"/>
</dbReference>
<evidence type="ECO:0000313" key="10">
    <source>
        <dbReference type="EMBL" id="KAF5825698.1"/>
    </source>
</evidence>
<evidence type="ECO:0000256" key="5">
    <source>
        <dbReference type="ARBA" id="ARBA00023222"/>
    </source>
</evidence>
<dbReference type="InterPro" id="IPR018528">
    <property type="entry name" value="Preph_deHydtase_CS"/>
</dbReference>
<dbReference type="Pfam" id="PF00800">
    <property type="entry name" value="PDT"/>
    <property type="match status" value="1"/>
</dbReference>
<dbReference type="Gene3D" id="3.30.70.260">
    <property type="match status" value="1"/>
</dbReference>
<keyword evidence="5 7" id="KW-0584">Phenylalanine biosynthesis</keyword>
<dbReference type="Proteomes" id="UP000815325">
    <property type="component" value="Unassembled WGS sequence"/>
</dbReference>
<dbReference type="Gene3D" id="3.40.190.10">
    <property type="entry name" value="Periplasmic binding protein-like II"/>
    <property type="match status" value="1"/>
</dbReference>
<keyword evidence="7" id="KW-0150">Chloroplast</keyword>
<organism evidence="10 11">
    <name type="scientific">Dunaliella salina</name>
    <name type="common">Green alga</name>
    <name type="synonym">Protococcus salinus</name>
    <dbReference type="NCBI Taxonomy" id="3046"/>
    <lineage>
        <taxon>Eukaryota</taxon>
        <taxon>Viridiplantae</taxon>
        <taxon>Chlorophyta</taxon>
        <taxon>core chlorophytes</taxon>
        <taxon>Chlorophyceae</taxon>
        <taxon>CS clade</taxon>
        <taxon>Chlamydomonadales</taxon>
        <taxon>Dunaliellaceae</taxon>
        <taxon>Dunaliella</taxon>
    </lineage>
</organism>
<dbReference type="PROSITE" id="PS51171">
    <property type="entry name" value="PREPHENATE_DEHYDR_3"/>
    <property type="match status" value="1"/>
</dbReference>
<feature type="domain" description="Prephenate dehydratase" evidence="8">
    <location>
        <begin position="1"/>
        <end position="109"/>
    </location>
</feature>
<evidence type="ECO:0000256" key="1">
    <source>
        <dbReference type="ARBA" id="ARBA00004929"/>
    </source>
</evidence>
<evidence type="ECO:0000313" key="11">
    <source>
        <dbReference type="Proteomes" id="UP000815325"/>
    </source>
</evidence>
<reference evidence="10" key="1">
    <citation type="submission" date="2017-08" db="EMBL/GenBank/DDBJ databases">
        <authorList>
            <person name="Polle J.E."/>
            <person name="Barry K."/>
            <person name="Cushman J."/>
            <person name="Schmutz J."/>
            <person name="Tran D."/>
            <person name="Hathwaick L.T."/>
            <person name="Yim W.C."/>
            <person name="Jenkins J."/>
            <person name="Mckie-Krisberg Z.M."/>
            <person name="Prochnik S."/>
            <person name="Lindquist E."/>
            <person name="Dockter R.B."/>
            <person name="Adam C."/>
            <person name="Molina H."/>
            <person name="Bunkerborg J."/>
            <person name="Jin E."/>
            <person name="Buchheim M."/>
            <person name="Magnuson J."/>
        </authorList>
    </citation>
    <scope>NUCLEOTIDE SEQUENCE</scope>
    <source>
        <strain evidence="10">CCAP 19/18</strain>
    </source>
</reference>
<evidence type="ECO:0000256" key="4">
    <source>
        <dbReference type="ARBA" id="ARBA00023141"/>
    </source>
</evidence>
<keyword evidence="3 7" id="KW-0028">Amino-acid biosynthesis</keyword>
<dbReference type="InterPro" id="IPR001086">
    <property type="entry name" value="Preph_deHydtase"/>
</dbReference>
<evidence type="ECO:0000256" key="3">
    <source>
        <dbReference type="ARBA" id="ARBA00022605"/>
    </source>
</evidence>
<dbReference type="PANTHER" id="PTHR21022:SF19">
    <property type="entry name" value="PREPHENATE DEHYDRATASE-RELATED"/>
    <property type="match status" value="1"/>
</dbReference>
<comment type="pathway">
    <text evidence="1 7">Amino-acid biosynthesis; L-phenylalanine biosynthesis; L-phenylalanine from L-arogenate: step 1/1.</text>
</comment>
<evidence type="ECO:0000256" key="6">
    <source>
        <dbReference type="ARBA" id="ARBA00023239"/>
    </source>
</evidence>
<evidence type="ECO:0000259" key="8">
    <source>
        <dbReference type="PROSITE" id="PS51171"/>
    </source>
</evidence>
<dbReference type="PROSITE" id="PS00857">
    <property type="entry name" value="PREPHENATE_DEHYDR_1"/>
    <property type="match status" value="1"/>
</dbReference>
<dbReference type="EC" id="4.2.1.91" evidence="2 7"/>
<keyword evidence="4 7" id="KW-0057">Aromatic amino acid biosynthesis</keyword>
<dbReference type="InterPro" id="IPR045865">
    <property type="entry name" value="ACT-like_dom_sf"/>
</dbReference>
<feature type="domain" description="ACT" evidence="9">
    <location>
        <begin position="125"/>
        <end position="168"/>
    </location>
</feature>
<proteinExistence type="predicted"/>
<name>A0ABQ7FU05_DUNSA</name>
<dbReference type="PROSITE" id="PS00858">
    <property type="entry name" value="PREPHENATE_DEHYDR_2"/>
    <property type="match status" value="1"/>
</dbReference>